<evidence type="ECO:0000313" key="2">
    <source>
        <dbReference type="EMBL" id="KAK8175107.1"/>
    </source>
</evidence>
<gene>
    <name evidence="2" type="ORF">IWX90DRAFT_510901</name>
</gene>
<dbReference type="SUPFAM" id="SSF54695">
    <property type="entry name" value="POZ domain"/>
    <property type="match status" value="1"/>
</dbReference>
<dbReference type="InterPro" id="IPR000210">
    <property type="entry name" value="BTB/POZ_dom"/>
</dbReference>
<dbReference type="PANTHER" id="PTHR47843">
    <property type="entry name" value="BTB DOMAIN-CONTAINING PROTEIN-RELATED"/>
    <property type="match status" value="1"/>
</dbReference>
<evidence type="ECO:0000313" key="3">
    <source>
        <dbReference type="Proteomes" id="UP001456524"/>
    </source>
</evidence>
<comment type="caution">
    <text evidence="2">The sequence shown here is derived from an EMBL/GenBank/DDBJ whole genome shotgun (WGS) entry which is preliminary data.</text>
</comment>
<reference evidence="2 3" key="1">
    <citation type="journal article" date="2022" name="G3 (Bethesda)">
        <title>Enemy or ally: a genomic approach to elucidate the lifestyle of Phyllosticta citrichinaensis.</title>
        <authorList>
            <person name="Buijs V.A."/>
            <person name="Groenewald J.Z."/>
            <person name="Haridas S."/>
            <person name="LaButti K.M."/>
            <person name="Lipzen A."/>
            <person name="Martin F.M."/>
            <person name="Barry K."/>
            <person name="Grigoriev I.V."/>
            <person name="Crous P.W."/>
            <person name="Seidl M.F."/>
        </authorList>
    </citation>
    <scope>NUCLEOTIDE SEQUENCE [LARGE SCALE GENOMIC DNA]</scope>
    <source>
        <strain evidence="2 3">CBS 129764</strain>
    </source>
</reference>
<dbReference type="PROSITE" id="PS50097">
    <property type="entry name" value="BTB"/>
    <property type="match status" value="1"/>
</dbReference>
<dbReference type="Proteomes" id="UP001456524">
    <property type="component" value="Unassembled WGS sequence"/>
</dbReference>
<feature type="domain" description="BTB" evidence="1">
    <location>
        <begin position="13"/>
        <end position="80"/>
    </location>
</feature>
<dbReference type="PANTHER" id="PTHR47843:SF2">
    <property type="entry name" value="BTB DOMAIN-CONTAINING PROTEIN"/>
    <property type="match status" value="1"/>
</dbReference>
<proteinExistence type="predicted"/>
<dbReference type="Pfam" id="PF00651">
    <property type="entry name" value="BTB"/>
    <property type="match status" value="1"/>
</dbReference>
<dbReference type="Gene3D" id="3.30.710.10">
    <property type="entry name" value="Potassium Channel Kv1.1, Chain A"/>
    <property type="match status" value="1"/>
</dbReference>
<accession>A0ABR1Y1Q6</accession>
<keyword evidence="3" id="KW-1185">Reference proteome</keyword>
<protein>
    <recommendedName>
        <fullName evidence="1">BTB domain-containing protein</fullName>
    </recommendedName>
</protein>
<dbReference type="InterPro" id="IPR011333">
    <property type="entry name" value="SKP1/BTB/POZ_sf"/>
</dbReference>
<sequence>MSSGEFSAALGSRPIRMEIGLAEKEVFFIHEALLCAESPKYRAMLGGAGNWREKREDRIAITEEDPLLFRSFANYLYRDKWTKAYNDPDSDIVHLARLYCLADRLMACTFKQAVLHEFARKLQDGGAQLTVDEVCDVLEIAFTELPERRNDDDPLQHYAAQLGAFRLHDLQKHPRFNNELSKDVPEMARRICLRIGSLMVVRPSPPIRYRFFNPTPAKPYPRFEDTCSGIE</sequence>
<name>A0ABR1Y1Q6_9PEZI</name>
<dbReference type="CDD" id="cd18186">
    <property type="entry name" value="BTB_POZ_ZBTB_KLHL-like"/>
    <property type="match status" value="1"/>
</dbReference>
<organism evidence="2 3">
    <name type="scientific">Phyllosticta citrichinensis</name>
    <dbReference type="NCBI Taxonomy" id="1130410"/>
    <lineage>
        <taxon>Eukaryota</taxon>
        <taxon>Fungi</taxon>
        <taxon>Dikarya</taxon>
        <taxon>Ascomycota</taxon>
        <taxon>Pezizomycotina</taxon>
        <taxon>Dothideomycetes</taxon>
        <taxon>Dothideomycetes incertae sedis</taxon>
        <taxon>Botryosphaeriales</taxon>
        <taxon>Phyllostictaceae</taxon>
        <taxon>Phyllosticta</taxon>
    </lineage>
</organism>
<dbReference type="EMBL" id="JBBWUH010000002">
    <property type="protein sequence ID" value="KAK8175107.1"/>
    <property type="molecule type" value="Genomic_DNA"/>
</dbReference>
<evidence type="ECO:0000259" key="1">
    <source>
        <dbReference type="PROSITE" id="PS50097"/>
    </source>
</evidence>